<sequence length="28" mass="3175">MLAANKADLMVLEEEVDVLTKQKSTRIQ</sequence>
<dbReference type="Proteomes" id="UP001152795">
    <property type="component" value="Unassembled WGS sequence"/>
</dbReference>
<accession>A0A7D9IMH6</accession>
<evidence type="ECO:0000313" key="1">
    <source>
        <dbReference type="EMBL" id="CAB4012936.1"/>
    </source>
</evidence>
<organism evidence="1 2">
    <name type="scientific">Paramuricea clavata</name>
    <name type="common">Red gorgonian</name>
    <name type="synonym">Violescent sea-whip</name>
    <dbReference type="NCBI Taxonomy" id="317549"/>
    <lineage>
        <taxon>Eukaryota</taxon>
        <taxon>Metazoa</taxon>
        <taxon>Cnidaria</taxon>
        <taxon>Anthozoa</taxon>
        <taxon>Octocorallia</taxon>
        <taxon>Malacalcyonacea</taxon>
        <taxon>Plexauridae</taxon>
        <taxon>Paramuricea</taxon>
    </lineage>
</organism>
<gene>
    <name evidence="1" type="ORF">PACLA_8A071875</name>
</gene>
<dbReference type="AlphaFoldDB" id="A0A7D9IMH6"/>
<evidence type="ECO:0000313" key="2">
    <source>
        <dbReference type="Proteomes" id="UP001152795"/>
    </source>
</evidence>
<proteinExistence type="predicted"/>
<protein>
    <submittedName>
        <fullName evidence="1">Uncharacterized protein</fullName>
    </submittedName>
</protein>
<comment type="caution">
    <text evidence="1">The sequence shown here is derived from an EMBL/GenBank/DDBJ whole genome shotgun (WGS) entry which is preliminary data.</text>
</comment>
<reference evidence="1" key="1">
    <citation type="submission" date="2020-04" db="EMBL/GenBank/DDBJ databases">
        <authorList>
            <person name="Alioto T."/>
            <person name="Alioto T."/>
            <person name="Gomez Garrido J."/>
        </authorList>
    </citation>
    <scope>NUCLEOTIDE SEQUENCE</scope>
    <source>
        <strain evidence="1">A484AB</strain>
    </source>
</reference>
<keyword evidence="2" id="KW-1185">Reference proteome</keyword>
<name>A0A7D9IMH6_PARCT</name>
<dbReference type="EMBL" id="CACRXK020007690">
    <property type="protein sequence ID" value="CAB4012936.1"/>
    <property type="molecule type" value="Genomic_DNA"/>
</dbReference>